<dbReference type="SUPFAM" id="SSF51726">
    <property type="entry name" value="UROD/MetE-like"/>
    <property type="match status" value="1"/>
</dbReference>
<dbReference type="Gene3D" id="3.20.20.210">
    <property type="match status" value="1"/>
</dbReference>
<dbReference type="PANTHER" id="PTHR43844">
    <property type="entry name" value="METHIONINE SYNTHASE"/>
    <property type="match status" value="1"/>
</dbReference>
<dbReference type="Pfam" id="PF01717">
    <property type="entry name" value="Meth_synt_2"/>
    <property type="match status" value="1"/>
</dbReference>
<dbReference type="GO" id="GO:0008270">
    <property type="term" value="F:zinc ion binding"/>
    <property type="evidence" value="ECO:0007669"/>
    <property type="project" value="InterPro"/>
</dbReference>
<feature type="region of interest" description="Disordered" evidence="1">
    <location>
        <begin position="157"/>
        <end position="181"/>
    </location>
</feature>
<dbReference type="EMBL" id="LK052946">
    <property type="protein sequence ID" value="CDR45672.1"/>
    <property type="molecule type" value="Genomic_DNA"/>
</dbReference>
<organism evidence="3">
    <name type="scientific">Rhodotorula toruloides</name>
    <name type="common">Yeast</name>
    <name type="synonym">Rhodosporidium toruloides</name>
    <dbReference type="NCBI Taxonomy" id="5286"/>
    <lineage>
        <taxon>Eukaryota</taxon>
        <taxon>Fungi</taxon>
        <taxon>Dikarya</taxon>
        <taxon>Basidiomycota</taxon>
        <taxon>Pucciniomycotina</taxon>
        <taxon>Microbotryomycetes</taxon>
        <taxon>Sporidiobolales</taxon>
        <taxon>Sporidiobolaceae</taxon>
        <taxon>Rhodotorula</taxon>
    </lineage>
</organism>
<name>A0A061B6Y2_RHOTO</name>
<dbReference type="InterPro" id="IPR038071">
    <property type="entry name" value="UROD/MetE-like_sf"/>
</dbReference>
<feature type="domain" description="Cobalamin-independent methionine synthase MetE C-terminal/archaeal" evidence="2">
    <location>
        <begin position="13"/>
        <end position="86"/>
    </location>
</feature>
<dbReference type="InterPro" id="IPR002629">
    <property type="entry name" value="Met_Synth_C/arc"/>
</dbReference>
<evidence type="ECO:0000259" key="2">
    <source>
        <dbReference type="Pfam" id="PF01717"/>
    </source>
</evidence>
<dbReference type="PANTHER" id="PTHR43844:SF2">
    <property type="entry name" value="SYNTHASE, VITAMIN-B12 INDEPENDENT, PUTATIVE (AFU_ORTHOLOGUE AFUA_3G12060)-RELATED"/>
    <property type="match status" value="1"/>
</dbReference>
<dbReference type="AlphaFoldDB" id="A0A061B6Y2"/>
<dbReference type="GO" id="GO:0003871">
    <property type="term" value="F:5-methyltetrahydropteroyltriglutamate-homocysteine S-methyltransferase activity"/>
    <property type="evidence" value="ECO:0007669"/>
    <property type="project" value="InterPro"/>
</dbReference>
<evidence type="ECO:0000256" key="1">
    <source>
        <dbReference type="SAM" id="MobiDB-lite"/>
    </source>
</evidence>
<dbReference type="OrthoDB" id="7772923at2759"/>
<sequence length="219" mass="24579">MPAHLAPPFRADHIGSLKRPAELLAKRTDFDDGKCTREDLKVVEDKAIREAVKMQQEVGIKAITDGEFRRHMFFDGFHNNLDGMVVVPNPGRELFKMYVPDVKGFFESHAAKPADTMICKAKLVRNKPMYRPEFEFLKMLVKPDEVKNIKLTLAAPHTTSATANTPSTAPSIQRRSNTSLTSQRPIVRNWRTFTRRDAGTSSLTTLCSLTSAPPPCLRA</sequence>
<reference evidence="3" key="1">
    <citation type="journal article" date="2014" name="Genome Announc.">
        <title>Draft genome sequence of Rhodosporidium toruloides CECT1137, an oleaginous yeast of biotechnological interest.</title>
        <authorList>
            <person name="Morin N."/>
            <person name="Calcas X."/>
            <person name="Devillers H."/>
            <person name="Durrens P."/>
            <person name="Sherman D.J."/>
            <person name="Nicaud J.-M."/>
            <person name="Neuveglise C."/>
        </authorList>
    </citation>
    <scope>NUCLEOTIDE SEQUENCE</scope>
    <source>
        <strain evidence="3">CECT1137</strain>
    </source>
</reference>
<proteinExistence type="predicted"/>
<accession>A0A061B6Y2</accession>
<gene>
    <name evidence="3" type="ORF">RHTO0S_11e03180g</name>
</gene>
<protein>
    <submittedName>
        <fullName evidence="3">RHTO0S11e03180g2_1</fullName>
    </submittedName>
</protein>
<feature type="compositionally biased region" description="Low complexity" evidence="1">
    <location>
        <begin position="157"/>
        <end position="171"/>
    </location>
</feature>
<dbReference type="GO" id="GO:0009086">
    <property type="term" value="P:methionine biosynthetic process"/>
    <property type="evidence" value="ECO:0007669"/>
    <property type="project" value="InterPro"/>
</dbReference>
<evidence type="ECO:0000313" key="3">
    <source>
        <dbReference type="EMBL" id="CDR45672.1"/>
    </source>
</evidence>